<sequence length="53" mass="5570">MRPATARRLLLAAALAATTAVAAAAAGIWHFMQVRRDMSRALEACACCEDPAP</sequence>
<evidence type="ECO:0000313" key="2">
    <source>
        <dbReference type="EMBL" id="SFE35499.1"/>
    </source>
</evidence>
<proteinExistence type="predicted"/>
<dbReference type="EMBL" id="FOMX01000012">
    <property type="protein sequence ID" value="SFE35499.1"/>
    <property type="molecule type" value="Genomic_DNA"/>
</dbReference>
<dbReference type="STRING" id="54.SAMN02745121_03978"/>
<gene>
    <name evidence="2" type="ORF">SAMN02745121_03978</name>
</gene>
<organism evidence="2 3">
    <name type="scientific">Nannocystis exedens</name>
    <dbReference type="NCBI Taxonomy" id="54"/>
    <lineage>
        <taxon>Bacteria</taxon>
        <taxon>Pseudomonadati</taxon>
        <taxon>Myxococcota</taxon>
        <taxon>Polyangia</taxon>
        <taxon>Nannocystales</taxon>
        <taxon>Nannocystaceae</taxon>
        <taxon>Nannocystis</taxon>
    </lineage>
</organism>
<feature type="signal peptide" evidence="1">
    <location>
        <begin position="1"/>
        <end position="22"/>
    </location>
</feature>
<protein>
    <submittedName>
        <fullName evidence="2">Uncharacterized protein</fullName>
    </submittedName>
</protein>
<name>A0A1I1ZV45_9BACT</name>
<reference evidence="3" key="1">
    <citation type="submission" date="2016-10" db="EMBL/GenBank/DDBJ databases">
        <authorList>
            <person name="Varghese N."/>
            <person name="Submissions S."/>
        </authorList>
    </citation>
    <scope>NUCLEOTIDE SEQUENCE [LARGE SCALE GENOMIC DNA]</scope>
    <source>
        <strain evidence="3">ATCC 25963</strain>
    </source>
</reference>
<evidence type="ECO:0000256" key="1">
    <source>
        <dbReference type="SAM" id="SignalP"/>
    </source>
</evidence>
<dbReference type="AlphaFoldDB" id="A0A1I1ZV45"/>
<dbReference type="Proteomes" id="UP000199400">
    <property type="component" value="Unassembled WGS sequence"/>
</dbReference>
<evidence type="ECO:0000313" key="3">
    <source>
        <dbReference type="Proteomes" id="UP000199400"/>
    </source>
</evidence>
<keyword evidence="1" id="KW-0732">Signal</keyword>
<keyword evidence="3" id="KW-1185">Reference proteome</keyword>
<dbReference type="RefSeq" id="WP_170136445.1">
    <property type="nucleotide sequence ID" value="NZ_FOMX01000012.1"/>
</dbReference>
<feature type="chain" id="PRO_5011669930" evidence="1">
    <location>
        <begin position="23"/>
        <end position="53"/>
    </location>
</feature>
<accession>A0A1I1ZV45</accession>